<accession>A0A832QW23</accession>
<comment type="caution">
    <text evidence="3">The sequence shown here is derived from an EMBL/GenBank/DDBJ whole genome shotgun (WGS) entry which is preliminary data.</text>
</comment>
<evidence type="ECO:0000313" key="4">
    <source>
        <dbReference type="Proteomes" id="UP000580830"/>
    </source>
</evidence>
<proteinExistence type="predicted"/>
<dbReference type="PRINTS" id="PR01228">
    <property type="entry name" value="EGGSHELL"/>
</dbReference>
<evidence type="ECO:0000313" key="3">
    <source>
        <dbReference type="EMBL" id="HHW33391.1"/>
    </source>
</evidence>
<organism evidence="3 4">
    <name type="scientific">Paracoccus solventivorans</name>
    <dbReference type="NCBI Taxonomy" id="53463"/>
    <lineage>
        <taxon>Bacteria</taxon>
        <taxon>Pseudomonadati</taxon>
        <taxon>Pseudomonadota</taxon>
        <taxon>Alphaproteobacteria</taxon>
        <taxon>Rhodobacterales</taxon>
        <taxon>Paracoccaceae</taxon>
        <taxon>Paracoccus</taxon>
    </lineage>
</organism>
<feature type="compositionally biased region" description="Basic and acidic residues" evidence="1">
    <location>
        <begin position="169"/>
        <end position="183"/>
    </location>
</feature>
<dbReference type="AlphaFoldDB" id="A0A832QW23"/>
<dbReference type="Proteomes" id="UP000580830">
    <property type="component" value="Unassembled WGS sequence"/>
</dbReference>
<evidence type="ECO:0000259" key="2">
    <source>
        <dbReference type="Pfam" id="PF21722"/>
    </source>
</evidence>
<dbReference type="Pfam" id="PF21722">
    <property type="entry name" value="Gly_rich_2"/>
    <property type="match status" value="1"/>
</dbReference>
<feature type="region of interest" description="Disordered" evidence="1">
    <location>
        <begin position="579"/>
        <end position="605"/>
    </location>
</feature>
<dbReference type="RefSeq" id="WP_303729492.1">
    <property type="nucleotide sequence ID" value="NZ_DULP01000071.1"/>
</dbReference>
<reference evidence="3 4" key="1">
    <citation type="journal article" date="2020" name="Biotechnol. Biofuels">
        <title>New insights from the biogas microbiome by comprehensive genome-resolved metagenomics of nearly 1600 species originating from multiple anaerobic digesters.</title>
        <authorList>
            <person name="Campanaro S."/>
            <person name="Treu L."/>
            <person name="Rodriguez-R L.M."/>
            <person name="Kovalovszki A."/>
            <person name="Ziels R.M."/>
            <person name="Maus I."/>
            <person name="Zhu X."/>
            <person name="Kougias P.G."/>
            <person name="Basile A."/>
            <person name="Luo G."/>
            <person name="Schluter A."/>
            <person name="Konstantinidis K.T."/>
            <person name="Angelidaki I."/>
        </authorList>
    </citation>
    <scope>NUCLEOTIDE SEQUENCE [LARGE SCALE GENOMIC DNA]</scope>
    <source>
        <strain evidence="3">AS04akNAM_125</strain>
    </source>
</reference>
<protein>
    <recommendedName>
        <fullName evidence="2">Glycine-rich domain-containing protein</fullName>
    </recommendedName>
</protein>
<gene>
    <name evidence="3" type="ORF">GXX24_04500</name>
</gene>
<name>A0A832QW23_9RHOB</name>
<feature type="domain" description="Glycine-rich" evidence="2">
    <location>
        <begin position="389"/>
        <end position="614"/>
    </location>
</feature>
<feature type="region of interest" description="Disordered" evidence="1">
    <location>
        <begin position="161"/>
        <end position="198"/>
    </location>
</feature>
<dbReference type="EMBL" id="DULP01000071">
    <property type="protein sequence ID" value="HHW33391.1"/>
    <property type="molecule type" value="Genomic_DNA"/>
</dbReference>
<dbReference type="InterPro" id="IPR049304">
    <property type="entry name" value="Gly_rich_dom"/>
</dbReference>
<evidence type="ECO:0000256" key="1">
    <source>
        <dbReference type="SAM" id="MobiDB-lite"/>
    </source>
</evidence>
<sequence>MSDVPRRITGTMLAPDGQPITNRTLTWYRANRRTLAQGSSVIVDEVFRTATNALGEVDVSVVPGAYLVMVRLADQDRYFEVSVPEGAGPLLMRNLIDTAAPVLTPPLLIEAQDARDAAILAKGQAETARDKAQDWAEKATAPGTAGTKSAKTWAGEAAASAGAALTAKEQAETARDKAQDWAEKATAPGTAGTKSAKTWAGEAAASAGAAATSEVSASGALTSFTQRYLGPKSSPPPVDNDGKPLLVGALYWNTAAGEMRAWDGSAWQASYLPPTGYLQAGNNLSDLSDSEAARTNLAVLSHVAQSLTAPQKAQARANIGAAALARLMSAGTGLTGGGDLTADREISADFATEAEAIAGTATDKVMSPALVAEFFASAGFQRQQFTASGTWIKPDGPADDKIVMVELWGGGGGGGGGDYRAGGGGGGGYMRVYIPAGNLPATVPVLVGAGGAVGAAGGESSFGSFAKAYGGGGAASVSGFGVSLGGGGGGALGRGQNSTGPDAGGAGGLCGGGSGGIGDTAAALNMFGGGGGGKGQNGSNNAGGGWALFGGGGGGGGIGGSNSAPGGISIYGGSGGGGPGGRVAGSAPGGGGSGSGPAVGQTGGVGARGEVRVTIL</sequence>